<dbReference type="AlphaFoldDB" id="T1D6H0"/>
<feature type="non-terminal residue" evidence="2">
    <location>
        <position position="202"/>
    </location>
</feature>
<feature type="region of interest" description="Disordered" evidence="1">
    <location>
        <begin position="1"/>
        <end position="202"/>
    </location>
</feature>
<feature type="compositionally biased region" description="Low complexity" evidence="1">
    <location>
        <begin position="102"/>
        <end position="126"/>
    </location>
</feature>
<sequence>MSHIPPPAHASLNLSASASSPVISSASQQMNSVPLSLSTKSHPSGNAAPPISSSSGLPPHHSHSHPYFSSPSASIPAVNSGSPLSLSSKATSNLLSSVNNRTATPPTTTSSSSVSASVPSHSASASTGGGGGLSLSVNSTNIASINNNHHPHPHHHRQGSPALSAAAQQQPPPPMPIGGAVTIKPGATSGSPPQQPQPLDGS</sequence>
<protein>
    <submittedName>
        <fullName evidence="2">Putative regulator of g-protein signaling 7</fullName>
    </submittedName>
</protein>
<feature type="compositionally biased region" description="Low complexity" evidence="1">
    <location>
        <begin position="49"/>
        <end position="74"/>
    </location>
</feature>
<feature type="compositionally biased region" description="Basic residues" evidence="1">
    <location>
        <begin position="149"/>
        <end position="158"/>
    </location>
</feature>
<evidence type="ECO:0000256" key="1">
    <source>
        <dbReference type="SAM" id="MobiDB-lite"/>
    </source>
</evidence>
<feature type="compositionally biased region" description="Low complexity" evidence="1">
    <location>
        <begin position="9"/>
        <end position="27"/>
    </location>
</feature>
<feature type="compositionally biased region" description="Polar residues" evidence="1">
    <location>
        <begin position="28"/>
        <end position="44"/>
    </location>
</feature>
<organism evidence="2">
    <name type="scientific">Psorophora albipes</name>
    <dbReference type="NCBI Taxonomy" id="869069"/>
    <lineage>
        <taxon>Eukaryota</taxon>
        <taxon>Metazoa</taxon>
        <taxon>Ecdysozoa</taxon>
        <taxon>Arthropoda</taxon>
        <taxon>Hexapoda</taxon>
        <taxon>Insecta</taxon>
        <taxon>Pterygota</taxon>
        <taxon>Neoptera</taxon>
        <taxon>Endopterygota</taxon>
        <taxon>Diptera</taxon>
        <taxon>Nematocera</taxon>
        <taxon>Culicoidea</taxon>
        <taxon>Culicidae</taxon>
        <taxon>Culicinae</taxon>
        <taxon>Aedini</taxon>
        <taxon>Psorophora</taxon>
    </lineage>
</organism>
<proteinExistence type="evidence at transcript level"/>
<evidence type="ECO:0000313" key="2">
    <source>
        <dbReference type="EMBL" id="JAA94794.1"/>
    </source>
</evidence>
<feature type="compositionally biased region" description="Low complexity" evidence="1">
    <location>
        <begin position="159"/>
        <end position="169"/>
    </location>
</feature>
<name>T1D6H0_9DIPT</name>
<accession>T1D6H0</accession>
<reference evidence="2" key="1">
    <citation type="journal article" date="2013" name="BMC Genomics">
        <title>A deep insight into the sialotranscriptome of the mosquito, Psorophora albipes.</title>
        <authorList>
            <person name="Chagas A.C."/>
            <person name="Calvo E."/>
            <person name="Rios-Velasquez C.M."/>
            <person name="Pessoa F.A."/>
            <person name="Medeiros J.F."/>
            <person name="Ribeiro J.M."/>
        </authorList>
    </citation>
    <scope>NUCLEOTIDE SEQUENCE</scope>
</reference>
<feature type="compositionally biased region" description="Polar residues" evidence="1">
    <location>
        <begin position="77"/>
        <end position="101"/>
    </location>
</feature>
<dbReference type="EMBL" id="GALA01000058">
    <property type="protein sequence ID" value="JAA94794.1"/>
    <property type="molecule type" value="mRNA"/>
</dbReference>